<protein>
    <submittedName>
        <fullName evidence="1">Uncharacterized protein</fullName>
    </submittedName>
</protein>
<dbReference type="RefSeq" id="WP_222969439.1">
    <property type="nucleotide sequence ID" value="NZ_JAINZZ010000088.1"/>
</dbReference>
<dbReference type="Proteomes" id="UP000778578">
    <property type="component" value="Unassembled WGS sequence"/>
</dbReference>
<proteinExistence type="predicted"/>
<organism evidence="1 2">
    <name type="scientific">Actinacidiphila acidipaludis</name>
    <dbReference type="NCBI Taxonomy" id="2873382"/>
    <lineage>
        <taxon>Bacteria</taxon>
        <taxon>Bacillati</taxon>
        <taxon>Actinomycetota</taxon>
        <taxon>Actinomycetes</taxon>
        <taxon>Kitasatosporales</taxon>
        <taxon>Streptomycetaceae</taxon>
        <taxon>Actinacidiphila</taxon>
    </lineage>
</organism>
<evidence type="ECO:0000313" key="2">
    <source>
        <dbReference type="Proteomes" id="UP000778578"/>
    </source>
</evidence>
<comment type="caution">
    <text evidence="1">The sequence shown here is derived from an EMBL/GenBank/DDBJ whole genome shotgun (WGS) entry which is preliminary data.</text>
</comment>
<name>A0ABS7QI17_9ACTN</name>
<gene>
    <name evidence="1" type="ORF">K7862_35055</name>
</gene>
<evidence type="ECO:0000313" key="1">
    <source>
        <dbReference type="EMBL" id="MBY8882817.1"/>
    </source>
</evidence>
<reference evidence="1 2" key="1">
    <citation type="submission" date="2021-08" db="EMBL/GenBank/DDBJ databases">
        <title>WGS of actinomycetes from Thailand.</title>
        <authorList>
            <person name="Thawai C."/>
        </authorList>
    </citation>
    <scope>NUCLEOTIDE SEQUENCE [LARGE SCALE GENOMIC DNA]</scope>
    <source>
        <strain evidence="1 2">PLK6-54</strain>
    </source>
</reference>
<accession>A0ABS7QI17</accession>
<sequence length="88" mass="9115">MAEATAPTSAHDPWRDAHDTARAVREALQQLGIPETVLTPLTARQDATGAHRVVIPPLPLADAARLLTALGPALGPHGAHLSRPGPAL</sequence>
<keyword evidence="2" id="KW-1185">Reference proteome</keyword>
<dbReference type="EMBL" id="JAINZZ010000088">
    <property type="protein sequence ID" value="MBY8882817.1"/>
    <property type="molecule type" value="Genomic_DNA"/>
</dbReference>